<feature type="transmembrane region" description="Helical" evidence="2">
    <location>
        <begin position="417"/>
        <end position="437"/>
    </location>
</feature>
<reference evidence="4" key="1">
    <citation type="submission" date="2010-08" db="EMBL/GenBank/DDBJ databases">
        <authorList>
            <consortium name="Caenorhabditis japonica Sequencing Consortium"/>
            <person name="Wilson R.K."/>
        </authorList>
    </citation>
    <scope>NUCLEOTIDE SEQUENCE [LARGE SCALE GENOMIC DNA]</scope>
    <source>
        <strain evidence="4">DF5081</strain>
    </source>
</reference>
<evidence type="ECO:0000313" key="4">
    <source>
        <dbReference type="Proteomes" id="UP000005237"/>
    </source>
</evidence>
<protein>
    <submittedName>
        <fullName evidence="3">Uncharacterized protein</fullName>
    </submittedName>
</protein>
<evidence type="ECO:0000256" key="2">
    <source>
        <dbReference type="SAM" id="Phobius"/>
    </source>
</evidence>
<organism evidence="3 4">
    <name type="scientific">Caenorhabditis japonica</name>
    <dbReference type="NCBI Taxonomy" id="281687"/>
    <lineage>
        <taxon>Eukaryota</taxon>
        <taxon>Metazoa</taxon>
        <taxon>Ecdysozoa</taxon>
        <taxon>Nematoda</taxon>
        <taxon>Chromadorea</taxon>
        <taxon>Rhabditida</taxon>
        <taxon>Rhabditina</taxon>
        <taxon>Rhabditomorpha</taxon>
        <taxon>Rhabditoidea</taxon>
        <taxon>Rhabditidae</taxon>
        <taxon>Peloderinae</taxon>
        <taxon>Caenorhabditis</taxon>
    </lineage>
</organism>
<dbReference type="AlphaFoldDB" id="A0A8R1E1P9"/>
<keyword evidence="2" id="KW-0812">Transmembrane</keyword>
<feature type="transmembrane region" description="Helical" evidence="2">
    <location>
        <begin position="348"/>
        <end position="371"/>
    </location>
</feature>
<feature type="transmembrane region" description="Helical" evidence="2">
    <location>
        <begin position="322"/>
        <end position="341"/>
    </location>
</feature>
<feature type="transmembrane region" description="Helical" evidence="2">
    <location>
        <begin position="377"/>
        <end position="405"/>
    </location>
</feature>
<evidence type="ECO:0000256" key="1">
    <source>
        <dbReference type="SAM" id="MobiDB-lite"/>
    </source>
</evidence>
<dbReference type="EnsemblMetazoa" id="CJA17816a.1">
    <property type="protein sequence ID" value="CJA17816a.1"/>
    <property type="gene ID" value="WBGene00137022"/>
</dbReference>
<keyword evidence="2" id="KW-0472">Membrane</keyword>
<proteinExistence type="predicted"/>
<accession>A0A8R1E1P9</accession>
<keyword evidence="2" id="KW-1133">Transmembrane helix</keyword>
<evidence type="ECO:0000313" key="3">
    <source>
        <dbReference type="EnsemblMetazoa" id="CJA17816a.1"/>
    </source>
</evidence>
<keyword evidence="4" id="KW-1185">Reference proteome</keyword>
<dbReference type="Proteomes" id="UP000005237">
    <property type="component" value="Unassembled WGS sequence"/>
</dbReference>
<sequence length="492" mass="56398">MIVKLSVKIAKIIGSQGSDNALTMKNKEDKDKLLHQCILHFKMNDGKYKEFRSNPGLQESDVITFLKKHDRMAIRKVAFEFCQLQNKFFYAAADGYDIIEKGIWAKPKELQHFAKYFMSVLQVREDELDDSYELLSTPYNTRGSTLYQTKVSSRIELEVQKNGLSKNSFAHKRSDNENSVPLLSNPSSEQDYESCNVNRSYASPSSYSDHQLLTENKKSDRACREKLNKASLLAALDKLLQKRKTVRVNKVETTEPLPQVRISQNQKNQETVIIIPNYIPAISGQVQSTRTRIILEDELSGEDEGSSYKCCRGDVHVKRACFYVSISALVVCLFSTICMFFGVYTVNLWLDVFLIVANTVVAIIMMFGLYYDKAALLVPFIVSEITQCVCFFILANYVLYYTIVFRRQKFYQKFDQMLMVISIYLGIIICIGAIWAATKCYHYLRQKAEGIYPDTGERCIFYGSIQVHFRFFRSEIGIPSEVGIPTELGTRI</sequence>
<feature type="region of interest" description="Disordered" evidence="1">
    <location>
        <begin position="166"/>
        <end position="219"/>
    </location>
</feature>
<feature type="compositionally biased region" description="Polar residues" evidence="1">
    <location>
        <begin position="177"/>
        <end position="214"/>
    </location>
</feature>
<name>A0A8R1E1P9_CAEJA</name>
<reference evidence="3" key="2">
    <citation type="submission" date="2022-06" db="UniProtKB">
        <authorList>
            <consortium name="EnsemblMetazoa"/>
        </authorList>
    </citation>
    <scope>IDENTIFICATION</scope>
    <source>
        <strain evidence="3">DF5081</strain>
    </source>
</reference>